<protein>
    <submittedName>
        <fullName evidence="1">Uncharacterized protein</fullName>
    </submittedName>
</protein>
<reference evidence="2" key="1">
    <citation type="submission" date="2017-03" db="EMBL/GenBank/DDBJ databases">
        <authorList>
            <person name="Lund M.B."/>
        </authorList>
    </citation>
    <scope>NUCLEOTIDE SEQUENCE [LARGE SCALE GENOMIC DNA]</scope>
</reference>
<accession>A0A2A6FQ21</accession>
<evidence type="ECO:0000313" key="2">
    <source>
        <dbReference type="Proteomes" id="UP000219994"/>
    </source>
</evidence>
<sequence length="119" mass="13302">MSPERAHEIASQLVAWFLVRLEQIASLESIAAVFHDDICYDGWGSSPGVFTLAQRYGPDRPLQKPSAYRDCPTCGRKAVFVKWPDVSDPDLAVMCNDCRWVADPATYGLYARLFEDSTA</sequence>
<proteinExistence type="predicted"/>
<organism evidence="1 2">
    <name type="scientific">Candidatus Lumbricidiphila eiseniae</name>
    <dbReference type="NCBI Taxonomy" id="1969409"/>
    <lineage>
        <taxon>Bacteria</taxon>
        <taxon>Bacillati</taxon>
        <taxon>Actinomycetota</taxon>
        <taxon>Actinomycetes</taxon>
        <taxon>Micrococcales</taxon>
        <taxon>Microbacteriaceae</taxon>
        <taxon>Candidatus Lumbricidiphila</taxon>
    </lineage>
</organism>
<comment type="caution">
    <text evidence="1">The sequence shown here is derived from an EMBL/GenBank/DDBJ whole genome shotgun (WGS) entry which is preliminary data.</text>
</comment>
<dbReference type="EMBL" id="NAEP01000042">
    <property type="protein sequence ID" value="PDQ34972.1"/>
    <property type="molecule type" value="Genomic_DNA"/>
</dbReference>
<gene>
    <name evidence="1" type="ORF">B5766_08255</name>
</gene>
<name>A0A2A6FQ21_9MICO</name>
<evidence type="ECO:0000313" key="1">
    <source>
        <dbReference type="EMBL" id="PDQ34972.1"/>
    </source>
</evidence>
<dbReference type="AlphaFoldDB" id="A0A2A6FQ21"/>
<dbReference type="Proteomes" id="UP000219994">
    <property type="component" value="Unassembled WGS sequence"/>
</dbReference>